<organism evidence="5 6">
    <name type="scientific">Streptomyces johnsoniae</name>
    <dbReference type="NCBI Taxonomy" id="3075532"/>
    <lineage>
        <taxon>Bacteria</taxon>
        <taxon>Bacillati</taxon>
        <taxon>Actinomycetota</taxon>
        <taxon>Actinomycetes</taxon>
        <taxon>Kitasatosporales</taxon>
        <taxon>Streptomycetaceae</taxon>
        <taxon>Streptomyces</taxon>
    </lineage>
</organism>
<dbReference type="Pfam" id="PF13377">
    <property type="entry name" value="Peripla_BP_3"/>
    <property type="match status" value="1"/>
</dbReference>
<keyword evidence="2" id="KW-0238">DNA-binding</keyword>
<keyword evidence="3" id="KW-0804">Transcription</keyword>
<dbReference type="InterPro" id="IPR028082">
    <property type="entry name" value="Peripla_BP_I"/>
</dbReference>
<dbReference type="PANTHER" id="PTHR30146">
    <property type="entry name" value="LACI-RELATED TRANSCRIPTIONAL REPRESSOR"/>
    <property type="match status" value="1"/>
</dbReference>
<dbReference type="Proteomes" id="UP001183615">
    <property type="component" value="Unassembled WGS sequence"/>
</dbReference>
<reference evidence="6" key="1">
    <citation type="submission" date="2023-07" db="EMBL/GenBank/DDBJ databases">
        <title>30 novel species of actinomycetes from the DSMZ collection.</title>
        <authorList>
            <person name="Nouioui I."/>
        </authorList>
    </citation>
    <scope>NUCLEOTIDE SEQUENCE [LARGE SCALE GENOMIC DNA]</scope>
    <source>
        <strain evidence="6">DSM 41886</strain>
    </source>
</reference>
<sequence>MNRTEAIGLVLARPARLLGVEPFFMEFIAGIEEKLAERGLSVLLHVVAAHDEEIATHRRWSERRLVDAVVVVNLTDGDRRPAVLAELGLPAVMVGAWDGGPDTPAVITDNEGPVREALGVLLGLGHRRLARVTGPAELVHTKARTAALRTGCRAAGIEPVLLEGDYSAEVGAKLTAQLLRRRDRPTAILYDNDVMAVAGLGVAKDLGIAVPDELSLIAWDDSTLCRLASPALSTMSVDVHQFGILVAESVLELLDGGPVNRRWSPPARFTARGTTAPAPSGG</sequence>
<keyword evidence="1" id="KW-0805">Transcription regulation</keyword>
<protein>
    <submittedName>
        <fullName evidence="5">Substrate-binding domain-containing protein</fullName>
    </submittedName>
</protein>
<comment type="caution">
    <text evidence="5">The sequence shown here is derived from an EMBL/GenBank/DDBJ whole genome shotgun (WGS) entry which is preliminary data.</text>
</comment>
<dbReference type="CDD" id="cd06267">
    <property type="entry name" value="PBP1_LacI_sugar_binding-like"/>
    <property type="match status" value="1"/>
</dbReference>
<evidence type="ECO:0000313" key="5">
    <source>
        <dbReference type="EMBL" id="MDT0444441.1"/>
    </source>
</evidence>
<evidence type="ECO:0000313" key="6">
    <source>
        <dbReference type="Proteomes" id="UP001183615"/>
    </source>
</evidence>
<evidence type="ECO:0000256" key="1">
    <source>
        <dbReference type="ARBA" id="ARBA00023015"/>
    </source>
</evidence>
<dbReference type="PANTHER" id="PTHR30146:SF155">
    <property type="entry name" value="ALANINE RACEMASE"/>
    <property type="match status" value="1"/>
</dbReference>
<proteinExistence type="predicted"/>
<dbReference type="EMBL" id="JAVREV010000009">
    <property type="protein sequence ID" value="MDT0444441.1"/>
    <property type="molecule type" value="Genomic_DNA"/>
</dbReference>
<dbReference type="Gene3D" id="3.40.50.2300">
    <property type="match status" value="2"/>
</dbReference>
<gene>
    <name evidence="5" type="ORF">RM779_17815</name>
</gene>
<dbReference type="RefSeq" id="WP_311618703.1">
    <property type="nucleotide sequence ID" value="NZ_JAVREV010000009.1"/>
</dbReference>
<name>A0ABU2S641_9ACTN</name>
<evidence type="ECO:0000259" key="4">
    <source>
        <dbReference type="Pfam" id="PF13377"/>
    </source>
</evidence>
<feature type="domain" description="Transcriptional regulator LacI/GalR-like sensor" evidence="4">
    <location>
        <begin position="121"/>
        <end position="275"/>
    </location>
</feature>
<dbReference type="SUPFAM" id="SSF53822">
    <property type="entry name" value="Periplasmic binding protein-like I"/>
    <property type="match status" value="1"/>
</dbReference>
<accession>A0ABU2S641</accession>
<evidence type="ECO:0000256" key="3">
    <source>
        <dbReference type="ARBA" id="ARBA00023163"/>
    </source>
</evidence>
<evidence type="ECO:0000256" key="2">
    <source>
        <dbReference type="ARBA" id="ARBA00023125"/>
    </source>
</evidence>
<keyword evidence="6" id="KW-1185">Reference proteome</keyword>
<dbReference type="InterPro" id="IPR046335">
    <property type="entry name" value="LacI/GalR-like_sensor"/>
</dbReference>